<dbReference type="Pfam" id="PF05225">
    <property type="entry name" value="HTH_psq"/>
    <property type="match status" value="1"/>
</dbReference>
<organism evidence="6 7">
    <name type="scientific">Colletotrichum incanum</name>
    <name type="common">Soybean anthracnose fungus</name>
    <dbReference type="NCBI Taxonomy" id="1573173"/>
    <lineage>
        <taxon>Eukaryota</taxon>
        <taxon>Fungi</taxon>
        <taxon>Dikarya</taxon>
        <taxon>Ascomycota</taxon>
        <taxon>Pezizomycotina</taxon>
        <taxon>Sordariomycetes</taxon>
        <taxon>Hypocreomycetidae</taxon>
        <taxon>Glomerellales</taxon>
        <taxon>Glomerellaceae</taxon>
        <taxon>Colletotrichum</taxon>
        <taxon>Colletotrichum spaethianum species complex</taxon>
    </lineage>
</organism>
<evidence type="ECO:0000259" key="4">
    <source>
        <dbReference type="Pfam" id="PF03221"/>
    </source>
</evidence>
<keyword evidence="7" id="KW-1185">Reference proteome</keyword>
<dbReference type="Proteomes" id="UP000076584">
    <property type="component" value="Unassembled WGS sequence"/>
</dbReference>
<feature type="domain" description="HTH psq-type" evidence="5">
    <location>
        <begin position="99"/>
        <end position="124"/>
    </location>
</feature>
<feature type="domain" description="HTH CENPB-type" evidence="4">
    <location>
        <begin position="141"/>
        <end position="174"/>
    </location>
</feature>
<dbReference type="InterPro" id="IPR007889">
    <property type="entry name" value="HTH_Psq"/>
</dbReference>
<dbReference type="InterPro" id="IPR011032">
    <property type="entry name" value="GroES-like_sf"/>
</dbReference>
<reference evidence="6 7" key="1">
    <citation type="submission" date="2015-06" db="EMBL/GenBank/DDBJ databases">
        <title>Survival trade-offs in plant roots during colonization by closely related pathogenic and mutualistic fungi.</title>
        <authorList>
            <person name="Hacquard S."/>
            <person name="Kracher B."/>
            <person name="Hiruma K."/>
            <person name="Weinman A."/>
            <person name="Muench P."/>
            <person name="Garrido Oter R."/>
            <person name="Ver Loren van Themaat E."/>
            <person name="Dallerey J.-F."/>
            <person name="Damm U."/>
            <person name="Henrissat B."/>
            <person name="Lespinet O."/>
            <person name="Thon M."/>
            <person name="Kemen E."/>
            <person name="McHardy A.C."/>
            <person name="Schulze-Lefert P."/>
            <person name="O'Connell R.J."/>
        </authorList>
    </citation>
    <scope>NUCLEOTIDE SEQUENCE [LARGE SCALE GENOMIC DNA]</scope>
    <source>
        <strain evidence="6 7">MAFF 238704</strain>
    </source>
</reference>
<accession>A0A167BQ93</accession>
<dbReference type="InterPro" id="IPR006600">
    <property type="entry name" value="HTH_CenpB_DNA-bd_dom"/>
</dbReference>
<evidence type="ECO:0000313" key="6">
    <source>
        <dbReference type="EMBL" id="KZL81597.1"/>
    </source>
</evidence>
<dbReference type="Pfam" id="PF03221">
    <property type="entry name" value="HTH_Tnp_Tc5"/>
    <property type="match status" value="1"/>
</dbReference>
<dbReference type="AlphaFoldDB" id="A0A167BQ93"/>
<dbReference type="SUPFAM" id="SSF50129">
    <property type="entry name" value="GroES-like"/>
    <property type="match status" value="1"/>
</dbReference>
<dbReference type="InterPro" id="IPR009057">
    <property type="entry name" value="Homeodomain-like_sf"/>
</dbReference>
<dbReference type="SUPFAM" id="SSF46689">
    <property type="entry name" value="Homeodomain-like"/>
    <property type="match status" value="1"/>
</dbReference>
<evidence type="ECO:0000256" key="2">
    <source>
        <dbReference type="ARBA" id="ARBA00023242"/>
    </source>
</evidence>
<dbReference type="EMBL" id="LFIW01001618">
    <property type="protein sequence ID" value="KZL81597.1"/>
    <property type="molecule type" value="Genomic_DNA"/>
</dbReference>
<name>A0A167BQ93_COLIC</name>
<dbReference type="GO" id="GO:0003677">
    <property type="term" value="F:DNA binding"/>
    <property type="evidence" value="ECO:0007669"/>
    <property type="project" value="UniProtKB-KW"/>
</dbReference>
<evidence type="ECO:0000256" key="3">
    <source>
        <dbReference type="SAM" id="MobiDB-lite"/>
    </source>
</evidence>
<keyword evidence="1" id="KW-0238">DNA-binding</keyword>
<feature type="compositionally biased region" description="Polar residues" evidence="3">
    <location>
        <begin position="96"/>
        <end position="105"/>
    </location>
</feature>
<dbReference type="Gene3D" id="3.90.180.10">
    <property type="entry name" value="Medium-chain alcohol dehydrogenases, catalytic domain"/>
    <property type="match status" value="1"/>
</dbReference>
<feature type="region of interest" description="Disordered" evidence="3">
    <location>
        <begin position="88"/>
        <end position="112"/>
    </location>
</feature>
<sequence length="184" mass="20249">MSKRCLLPAQNFEGGIAGNVEAYGEGATEFHKADRVAAFHEMFIPHDAFAEYSIAWAHQVELAMVRNPSDPTKAALVATIHLEHQKQETNAVKGAQNHNGQSTRDASSKWGVPRSTLQSRLKGTQPRAAAFSELQRLSISQEAKLASWVQIQADLGLTPTHQQIREFAQRILNAIGDTQPLGKR</sequence>
<proteinExistence type="predicted"/>
<comment type="caution">
    <text evidence="6">The sequence shown here is derived from an EMBL/GenBank/DDBJ whole genome shotgun (WGS) entry which is preliminary data.</text>
</comment>
<evidence type="ECO:0000259" key="5">
    <source>
        <dbReference type="Pfam" id="PF05225"/>
    </source>
</evidence>
<protein>
    <submittedName>
        <fullName evidence="6">Putative transposase</fullName>
    </submittedName>
</protein>
<gene>
    <name evidence="6" type="ORF">CI238_10612</name>
</gene>
<evidence type="ECO:0000313" key="7">
    <source>
        <dbReference type="Proteomes" id="UP000076584"/>
    </source>
</evidence>
<evidence type="ECO:0000256" key="1">
    <source>
        <dbReference type="ARBA" id="ARBA00023125"/>
    </source>
</evidence>
<keyword evidence="2" id="KW-0539">Nucleus</keyword>